<reference evidence="1" key="1">
    <citation type="submission" date="2014-05" db="EMBL/GenBank/DDBJ databases">
        <authorList>
            <person name="Chronopoulou M."/>
        </authorList>
    </citation>
    <scope>NUCLEOTIDE SEQUENCE</scope>
    <source>
        <tissue evidence="1">Whole organism</tissue>
    </source>
</reference>
<evidence type="ECO:0000313" key="1">
    <source>
        <dbReference type="EMBL" id="CDW43820.1"/>
    </source>
</evidence>
<dbReference type="AlphaFoldDB" id="A0A0K2V0G3"/>
<organism evidence="1">
    <name type="scientific">Lepeophtheirus salmonis</name>
    <name type="common">Salmon louse</name>
    <name type="synonym">Caligus salmonis</name>
    <dbReference type="NCBI Taxonomy" id="72036"/>
    <lineage>
        <taxon>Eukaryota</taxon>
        <taxon>Metazoa</taxon>
        <taxon>Ecdysozoa</taxon>
        <taxon>Arthropoda</taxon>
        <taxon>Crustacea</taxon>
        <taxon>Multicrustacea</taxon>
        <taxon>Hexanauplia</taxon>
        <taxon>Copepoda</taxon>
        <taxon>Siphonostomatoida</taxon>
        <taxon>Caligidae</taxon>
        <taxon>Lepeophtheirus</taxon>
    </lineage>
</organism>
<protein>
    <submittedName>
        <fullName evidence="1">Uncharacterized protein</fullName>
    </submittedName>
</protein>
<proteinExistence type="predicted"/>
<feature type="non-terminal residue" evidence="1">
    <location>
        <position position="1"/>
    </location>
</feature>
<sequence length="127" mass="14742">IGLSEDIIKAYEDGAPAVLDIGYIPTDAECNVTGMDPMGNEIQLTFEQKQKQLEKIDFFGSELYFKSSFNNNMMNMFFFKNPKDSLFFKIQINMIVTFKDTFLKFRIVERETKTPTFTLFTRCLRGS</sequence>
<dbReference type="EMBL" id="HACA01026459">
    <property type="protein sequence ID" value="CDW43820.1"/>
    <property type="molecule type" value="Transcribed_RNA"/>
</dbReference>
<name>A0A0K2V0G3_LEPSM</name>
<accession>A0A0K2V0G3</accession>